<keyword evidence="3 8" id="KW-0349">Heme</keyword>
<comment type="caution">
    <text evidence="9">The sequence shown here is derived from an EMBL/GenBank/DDBJ whole genome shotgun (WGS) entry which is preliminary data.</text>
</comment>
<dbReference type="InterPro" id="IPR001128">
    <property type="entry name" value="Cyt_P450"/>
</dbReference>
<dbReference type="PANTHER" id="PTHR24286:SF384">
    <property type="entry name" value="P450, PUTATIVE (EUROFUNG)-RELATED"/>
    <property type="match status" value="1"/>
</dbReference>
<evidence type="ECO:0000313" key="9">
    <source>
        <dbReference type="EMBL" id="KAL2808261.1"/>
    </source>
</evidence>
<dbReference type="Gene3D" id="1.10.630.10">
    <property type="entry name" value="Cytochrome P450"/>
    <property type="match status" value="1"/>
</dbReference>
<protein>
    <submittedName>
        <fullName evidence="9">Cytochrome P450</fullName>
    </submittedName>
</protein>
<keyword evidence="5 8" id="KW-0560">Oxidoreductase</keyword>
<sequence>MTNHWIHMDPEIFPNPQKFEPSRWLGDSEKTKLMYSYFVPFSKGSRACLAKNLVDMLIYHTLYRLYGPNAPRIELYETDESSIRLVHGLLFSLPRLDSPGVRAYLVDDSASESAKRSET</sequence>
<evidence type="ECO:0000256" key="2">
    <source>
        <dbReference type="ARBA" id="ARBA00010617"/>
    </source>
</evidence>
<evidence type="ECO:0000256" key="1">
    <source>
        <dbReference type="ARBA" id="ARBA00001971"/>
    </source>
</evidence>
<dbReference type="InterPro" id="IPR017972">
    <property type="entry name" value="Cyt_P450_CS"/>
</dbReference>
<dbReference type="PANTHER" id="PTHR24286">
    <property type="entry name" value="CYTOCHROME P450 26"/>
    <property type="match status" value="1"/>
</dbReference>
<name>A0ABR4GYJ8_9EURO</name>
<dbReference type="InterPro" id="IPR002403">
    <property type="entry name" value="Cyt_P450_E_grp-IV"/>
</dbReference>
<accession>A0ABR4GYJ8</accession>
<dbReference type="EMBL" id="JBFXLT010000117">
    <property type="protein sequence ID" value="KAL2808261.1"/>
    <property type="molecule type" value="Genomic_DNA"/>
</dbReference>
<evidence type="ECO:0000256" key="7">
    <source>
        <dbReference type="ARBA" id="ARBA00023033"/>
    </source>
</evidence>
<dbReference type="Proteomes" id="UP001610334">
    <property type="component" value="Unassembled WGS sequence"/>
</dbReference>
<keyword evidence="6 8" id="KW-0408">Iron</keyword>
<keyword evidence="7 8" id="KW-0503">Monooxygenase</keyword>
<gene>
    <name evidence="9" type="ORF">BJX63DRAFT_409876</name>
</gene>
<organism evidence="9 10">
    <name type="scientific">Aspergillus granulosus</name>
    <dbReference type="NCBI Taxonomy" id="176169"/>
    <lineage>
        <taxon>Eukaryota</taxon>
        <taxon>Fungi</taxon>
        <taxon>Dikarya</taxon>
        <taxon>Ascomycota</taxon>
        <taxon>Pezizomycotina</taxon>
        <taxon>Eurotiomycetes</taxon>
        <taxon>Eurotiomycetidae</taxon>
        <taxon>Eurotiales</taxon>
        <taxon>Aspergillaceae</taxon>
        <taxon>Aspergillus</taxon>
        <taxon>Aspergillus subgen. Nidulantes</taxon>
    </lineage>
</organism>
<evidence type="ECO:0000256" key="4">
    <source>
        <dbReference type="ARBA" id="ARBA00022723"/>
    </source>
</evidence>
<dbReference type="PROSITE" id="PS00086">
    <property type="entry name" value="CYTOCHROME_P450"/>
    <property type="match status" value="1"/>
</dbReference>
<dbReference type="Pfam" id="PF00067">
    <property type="entry name" value="p450"/>
    <property type="match status" value="1"/>
</dbReference>
<comment type="similarity">
    <text evidence="2 8">Belongs to the cytochrome P450 family.</text>
</comment>
<keyword evidence="4 8" id="KW-0479">Metal-binding</keyword>
<dbReference type="PRINTS" id="PR00465">
    <property type="entry name" value="EP450IV"/>
</dbReference>
<evidence type="ECO:0000256" key="5">
    <source>
        <dbReference type="ARBA" id="ARBA00023002"/>
    </source>
</evidence>
<evidence type="ECO:0000256" key="8">
    <source>
        <dbReference type="RuleBase" id="RU000461"/>
    </source>
</evidence>
<evidence type="ECO:0000256" key="6">
    <source>
        <dbReference type="ARBA" id="ARBA00023004"/>
    </source>
</evidence>
<reference evidence="9 10" key="1">
    <citation type="submission" date="2024-07" db="EMBL/GenBank/DDBJ databases">
        <title>Section-level genome sequencing and comparative genomics of Aspergillus sections Usti and Cavernicolus.</title>
        <authorList>
            <consortium name="Lawrence Berkeley National Laboratory"/>
            <person name="Nybo J.L."/>
            <person name="Vesth T.C."/>
            <person name="Theobald S."/>
            <person name="Frisvad J.C."/>
            <person name="Larsen T.O."/>
            <person name="Kjaerboelling I."/>
            <person name="Rothschild-Mancinelli K."/>
            <person name="Lyhne E.K."/>
            <person name="Kogle M.E."/>
            <person name="Barry K."/>
            <person name="Clum A."/>
            <person name="Na H."/>
            <person name="Ledsgaard L."/>
            <person name="Lin J."/>
            <person name="Lipzen A."/>
            <person name="Kuo A."/>
            <person name="Riley R."/>
            <person name="Mondo S."/>
            <person name="Labutti K."/>
            <person name="Haridas S."/>
            <person name="Pangalinan J."/>
            <person name="Salamov A.A."/>
            <person name="Simmons B.A."/>
            <person name="Magnuson J.K."/>
            <person name="Chen J."/>
            <person name="Drula E."/>
            <person name="Henrissat B."/>
            <person name="Wiebenga A."/>
            <person name="Lubbers R.J."/>
            <person name="Gomes A.C."/>
            <person name="Makela M.R."/>
            <person name="Stajich J."/>
            <person name="Grigoriev I.V."/>
            <person name="Mortensen U.H."/>
            <person name="De Vries R.P."/>
            <person name="Baker S.E."/>
            <person name="Andersen M.R."/>
        </authorList>
    </citation>
    <scope>NUCLEOTIDE SEQUENCE [LARGE SCALE GENOMIC DNA]</scope>
    <source>
        <strain evidence="9 10">CBS 588.65</strain>
    </source>
</reference>
<comment type="cofactor">
    <cofactor evidence="1">
        <name>heme</name>
        <dbReference type="ChEBI" id="CHEBI:30413"/>
    </cofactor>
</comment>
<dbReference type="SUPFAM" id="SSF48264">
    <property type="entry name" value="Cytochrome P450"/>
    <property type="match status" value="1"/>
</dbReference>
<proteinExistence type="inferred from homology"/>
<evidence type="ECO:0000256" key="3">
    <source>
        <dbReference type="ARBA" id="ARBA00022617"/>
    </source>
</evidence>
<evidence type="ECO:0000313" key="10">
    <source>
        <dbReference type="Proteomes" id="UP001610334"/>
    </source>
</evidence>
<keyword evidence="10" id="KW-1185">Reference proteome</keyword>
<dbReference type="InterPro" id="IPR036396">
    <property type="entry name" value="Cyt_P450_sf"/>
</dbReference>